<evidence type="ECO:0000259" key="3">
    <source>
        <dbReference type="Pfam" id="PF22827"/>
    </source>
</evidence>
<dbReference type="EMBL" id="FMYP01000097">
    <property type="protein sequence ID" value="SDD18000.1"/>
    <property type="molecule type" value="Genomic_DNA"/>
</dbReference>
<accession>A0A1G6SM46</accession>
<dbReference type="AlphaFoldDB" id="A0A1G6SM46"/>
<feature type="domain" description="Gliding motility protein GldL-like N-terminal" evidence="3">
    <location>
        <begin position="21"/>
        <end position="80"/>
    </location>
</feature>
<reference evidence="4 5" key="1">
    <citation type="submission" date="2016-09" db="EMBL/GenBank/DDBJ databases">
        <authorList>
            <person name="Capua I."/>
            <person name="De Benedictis P."/>
            <person name="Joannis T."/>
            <person name="Lombin L.H."/>
            <person name="Cattoli G."/>
        </authorList>
    </citation>
    <scope>NUCLEOTIDE SEQUENCE [LARGE SCALE GENOMIC DNA]</scope>
    <source>
        <strain evidence="4 5">A7P-90m</strain>
    </source>
</reference>
<dbReference type="InterPro" id="IPR019852">
    <property type="entry name" value="Motility-assoc_prot_GldL"/>
</dbReference>
<keyword evidence="5" id="KW-1185">Reference proteome</keyword>
<keyword evidence="2" id="KW-0812">Transmembrane</keyword>
<dbReference type="InterPro" id="IPR055087">
    <property type="entry name" value="GldL-like_N"/>
</dbReference>
<dbReference type="STRING" id="1640674.SAMN05216323_10974"/>
<evidence type="ECO:0000256" key="2">
    <source>
        <dbReference type="SAM" id="Phobius"/>
    </source>
</evidence>
<proteinExistence type="predicted"/>
<evidence type="ECO:0000256" key="1">
    <source>
        <dbReference type="SAM" id="Coils"/>
    </source>
</evidence>
<keyword evidence="1" id="KW-0175">Coiled coil</keyword>
<sequence>MGFNITEIVQSDNWKNFMAKLYGLGASVVIIGALFKLMHWKFASAALIIGMTTEAFIFFFSAFEPPHEEVDWTLVYPELTGISDEDELKRYRTARNGGMDSESIQEIIAGVIAATGGVQQPIASTATLTAPVTMGGSGNSGALVFTEKFNQMLEKADIGPELFDKVGKGLAKLSQTTEKLSDISNAAAASNEFTEKMKSAAGSVGAFTQKYEQSSQVLGESINLASESYQKTAGVVAQAGDKFHEGMSQTGSNLKGQIDAAGKQLNEIITAAAQKVASDVSGSATDLVKSYGDITSQIKIDSTAVSNINQTYVQQLQGLNKHLESLNQVHEQQINQSDKYLKESGNLYTGVEKMVADLQKSIEEVQHLRQGVTTLNQNIDSLNSVYGNMLSAMNVMSNN</sequence>
<feature type="coiled-coil region" evidence="1">
    <location>
        <begin position="313"/>
        <end position="343"/>
    </location>
</feature>
<gene>
    <name evidence="4" type="ORF">SAMN05216323_10974</name>
</gene>
<keyword evidence="2" id="KW-0472">Membrane</keyword>
<organism evidence="4 5">
    <name type="scientific">Williamwhitmania taraxaci</name>
    <dbReference type="NCBI Taxonomy" id="1640674"/>
    <lineage>
        <taxon>Bacteria</taxon>
        <taxon>Pseudomonadati</taxon>
        <taxon>Bacteroidota</taxon>
        <taxon>Bacteroidia</taxon>
        <taxon>Bacteroidales</taxon>
        <taxon>Williamwhitmaniaceae</taxon>
        <taxon>Williamwhitmania</taxon>
    </lineage>
</organism>
<dbReference type="RefSeq" id="WP_092440882.1">
    <property type="nucleotide sequence ID" value="NZ_FMYP01000097.1"/>
</dbReference>
<dbReference type="Pfam" id="PF22827">
    <property type="entry name" value="GldL_N"/>
    <property type="match status" value="1"/>
</dbReference>
<evidence type="ECO:0000313" key="4">
    <source>
        <dbReference type="EMBL" id="SDD18000.1"/>
    </source>
</evidence>
<dbReference type="NCBIfam" id="TIGR03513">
    <property type="entry name" value="GldL_gliding"/>
    <property type="match status" value="1"/>
</dbReference>
<dbReference type="Proteomes" id="UP000199452">
    <property type="component" value="Unassembled WGS sequence"/>
</dbReference>
<feature type="transmembrane region" description="Helical" evidence="2">
    <location>
        <begin position="17"/>
        <end position="35"/>
    </location>
</feature>
<keyword evidence="2" id="KW-1133">Transmembrane helix</keyword>
<protein>
    <submittedName>
        <fullName evidence="4">Gliding motility-associated protein GldL</fullName>
    </submittedName>
</protein>
<evidence type="ECO:0000313" key="5">
    <source>
        <dbReference type="Proteomes" id="UP000199452"/>
    </source>
</evidence>
<name>A0A1G6SM46_9BACT</name>
<dbReference type="OrthoDB" id="1466660at2"/>
<dbReference type="SUPFAM" id="SSF58104">
    <property type="entry name" value="Methyl-accepting chemotaxis protein (MCP) signaling domain"/>
    <property type="match status" value="1"/>
</dbReference>